<dbReference type="RefSeq" id="XP_040643091.1">
    <property type="nucleotide sequence ID" value="XM_040779857.1"/>
</dbReference>
<dbReference type="HOGENOM" id="CLU_119161_0_0_1"/>
<sequence length="119" mass="13378">MAAYPNSLPTNLYQGVVKGITLEWADDIRGRLTIMPQWGGSNHFKAATEHLGYNRVTGSGKDRTQEDDFHVIIKAHPGDLRIHIYVQVMRDEPMTLDDIKMKGECGRNATPSTDTLHPF</sequence>
<accession>A0A017SQZ6</accession>
<keyword evidence="2" id="KW-1185">Reference proteome</keyword>
<dbReference type="AlphaFoldDB" id="A0A017SQZ6"/>
<organism evidence="1 2">
    <name type="scientific">Aspergillus ruber (strain CBS 135680)</name>
    <dbReference type="NCBI Taxonomy" id="1388766"/>
    <lineage>
        <taxon>Eukaryota</taxon>
        <taxon>Fungi</taxon>
        <taxon>Dikarya</taxon>
        <taxon>Ascomycota</taxon>
        <taxon>Pezizomycotina</taxon>
        <taxon>Eurotiomycetes</taxon>
        <taxon>Eurotiomycetidae</taxon>
        <taxon>Eurotiales</taxon>
        <taxon>Aspergillaceae</taxon>
        <taxon>Aspergillus</taxon>
        <taxon>Aspergillus subgen. Aspergillus</taxon>
    </lineage>
</organism>
<name>A0A017SQZ6_ASPRC</name>
<proteinExistence type="predicted"/>
<dbReference type="OrthoDB" id="4358391at2759"/>
<dbReference type="EMBL" id="KK088411">
    <property type="protein sequence ID" value="EYE99403.1"/>
    <property type="molecule type" value="Genomic_DNA"/>
</dbReference>
<reference evidence="2" key="1">
    <citation type="journal article" date="2014" name="Nat. Commun.">
        <title>Genomic adaptations of the halophilic Dead Sea filamentous fungus Eurotium rubrum.</title>
        <authorList>
            <person name="Kis-Papo T."/>
            <person name="Weig A.R."/>
            <person name="Riley R."/>
            <person name="Persoh D."/>
            <person name="Salamov A."/>
            <person name="Sun H."/>
            <person name="Lipzen A."/>
            <person name="Wasser S.P."/>
            <person name="Rambold G."/>
            <person name="Grigoriev I.V."/>
            <person name="Nevo E."/>
        </authorList>
    </citation>
    <scope>NUCLEOTIDE SEQUENCE [LARGE SCALE GENOMIC DNA]</scope>
    <source>
        <strain evidence="2">CBS 135680</strain>
    </source>
</reference>
<dbReference type="GeneID" id="63694981"/>
<protein>
    <submittedName>
        <fullName evidence="1">Uncharacterized protein</fullName>
    </submittedName>
</protein>
<gene>
    <name evidence="1" type="ORF">EURHEDRAFT_398601</name>
</gene>
<evidence type="ECO:0000313" key="1">
    <source>
        <dbReference type="EMBL" id="EYE99403.1"/>
    </source>
</evidence>
<evidence type="ECO:0000313" key="2">
    <source>
        <dbReference type="Proteomes" id="UP000019804"/>
    </source>
</evidence>
<dbReference type="Proteomes" id="UP000019804">
    <property type="component" value="Unassembled WGS sequence"/>
</dbReference>